<evidence type="ECO:0000259" key="11">
    <source>
        <dbReference type="PROSITE" id="PS50110"/>
    </source>
</evidence>
<feature type="region of interest" description="Disordered" evidence="10">
    <location>
        <begin position="659"/>
        <end position="680"/>
    </location>
</feature>
<evidence type="ECO:0000259" key="12">
    <source>
        <dbReference type="PROSITE" id="PS51017"/>
    </source>
</evidence>
<dbReference type="PROSITE" id="PS51017">
    <property type="entry name" value="CCT"/>
    <property type="match status" value="1"/>
</dbReference>
<comment type="caution">
    <text evidence="13">The sequence shown here is derived from an EMBL/GenBank/DDBJ whole genome shotgun (WGS) entry which is preliminary data.</text>
</comment>
<evidence type="ECO:0000256" key="6">
    <source>
        <dbReference type="ARBA" id="ARBA00023163"/>
    </source>
</evidence>
<dbReference type="PANTHER" id="PTHR43874:SF117">
    <property type="entry name" value="TWO-COMPONENT RESPONSE REGULATOR-LIKE APRR3"/>
    <property type="match status" value="1"/>
</dbReference>
<dbReference type="SUPFAM" id="SSF52172">
    <property type="entry name" value="CheY-like"/>
    <property type="match status" value="1"/>
</dbReference>
<dbReference type="GO" id="GO:0045892">
    <property type="term" value="P:negative regulation of DNA-templated transcription"/>
    <property type="evidence" value="ECO:0007669"/>
    <property type="project" value="UniProtKB-ARBA"/>
</dbReference>
<evidence type="ECO:0000256" key="8">
    <source>
        <dbReference type="PROSITE-ProRule" id="PRU00169"/>
    </source>
</evidence>
<feature type="region of interest" description="Disordered" evidence="10">
    <location>
        <begin position="199"/>
        <end position="279"/>
    </location>
</feature>
<accession>A0A9W7M8H5</accession>
<keyword evidence="7 9" id="KW-0539">Nucleus</keyword>
<feature type="compositionally biased region" description="Polar residues" evidence="10">
    <location>
        <begin position="248"/>
        <end position="258"/>
    </location>
</feature>
<dbReference type="PANTHER" id="PTHR43874">
    <property type="entry name" value="TWO-COMPONENT RESPONSE REGULATOR"/>
    <property type="match status" value="1"/>
</dbReference>
<evidence type="ECO:0000256" key="4">
    <source>
        <dbReference type="ARBA" id="ARBA00023015"/>
    </source>
</evidence>
<comment type="similarity">
    <text evidence="2">Belongs to the ARR-like family.</text>
</comment>
<dbReference type="GO" id="GO:0005634">
    <property type="term" value="C:nucleus"/>
    <property type="evidence" value="ECO:0007669"/>
    <property type="project" value="UniProtKB-SubCell"/>
</dbReference>
<comment type="caution">
    <text evidence="8">Lacks conserved residue(s) required for the propagation of feature annotation.</text>
</comment>
<proteinExistence type="inferred from homology"/>
<dbReference type="GO" id="GO:0000160">
    <property type="term" value="P:phosphorelay signal transduction system"/>
    <property type="evidence" value="ECO:0007669"/>
    <property type="project" value="UniProtKB-KW"/>
</dbReference>
<evidence type="ECO:0000256" key="5">
    <source>
        <dbReference type="ARBA" id="ARBA00023108"/>
    </source>
</evidence>
<dbReference type="OrthoDB" id="60033at2759"/>
<protein>
    <recommendedName>
        <fullName evidence="15">Two-component response regulator-like APRR3</fullName>
    </recommendedName>
</protein>
<evidence type="ECO:0000256" key="9">
    <source>
        <dbReference type="PROSITE-ProRule" id="PRU00357"/>
    </source>
</evidence>
<keyword evidence="6" id="KW-0804">Transcription</keyword>
<evidence type="ECO:0000256" key="2">
    <source>
        <dbReference type="ARBA" id="ARBA00010330"/>
    </source>
</evidence>
<dbReference type="InterPro" id="IPR010402">
    <property type="entry name" value="CCT_domain"/>
</dbReference>
<dbReference type="InterPro" id="IPR011006">
    <property type="entry name" value="CheY-like_superfamily"/>
</dbReference>
<evidence type="ECO:0000313" key="14">
    <source>
        <dbReference type="Proteomes" id="UP001165190"/>
    </source>
</evidence>
<evidence type="ECO:0000256" key="7">
    <source>
        <dbReference type="ARBA" id="ARBA00023242"/>
    </source>
</evidence>
<evidence type="ECO:0008006" key="15">
    <source>
        <dbReference type="Google" id="ProtNLM"/>
    </source>
</evidence>
<dbReference type="Proteomes" id="UP001165190">
    <property type="component" value="Unassembled WGS sequence"/>
</dbReference>
<evidence type="ECO:0000256" key="3">
    <source>
        <dbReference type="ARBA" id="ARBA00023012"/>
    </source>
</evidence>
<keyword evidence="3" id="KW-0902">Two-component regulatory system</keyword>
<dbReference type="GO" id="GO:0007623">
    <property type="term" value="P:circadian rhythm"/>
    <property type="evidence" value="ECO:0007669"/>
    <property type="project" value="UniProtKB-ARBA"/>
</dbReference>
<feature type="domain" description="Response regulatory" evidence="11">
    <location>
        <begin position="75"/>
        <end position="193"/>
    </location>
</feature>
<reference evidence="13" key="1">
    <citation type="submission" date="2023-05" db="EMBL/GenBank/DDBJ databases">
        <title>Genome and transcriptome analyses reveal genes involved in the formation of fine ridges on petal epidermal cells in Hibiscus trionum.</title>
        <authorList>
            <person name="Koshimizu S."/>
            <person name="Masuda S."/>
            <person name="Ishii T."/>
            <person name="Shirasu K."/>
            <person name="Hoshino A."/>
            <person name="Arita M."/>
        </authorList>
    </citation>
    <scope>NUCLEOTIDE SEQUENCE</scope>
    <source>
        <strain evidence="13">Hamamatsu line</strain>
    </source>
</reference>
<dbReference type="GO" id="GO:0009736">
    <property type="term" value="P:cytokinin-activated signaling pathway"/>
    <property type="evidence" value="ECO:0007669"/>
    <property type="project" value="InterPro"/>
</dbReference>
<organism evidence="13 14">
    <name type="scientific">Hibiscus trionum</name>
    <name type="common">Flower of an hour</name>
    <dbReference type="NCBI Taxonomy" id="183268"/>
    <lineage>
        <taxon>Eukaryota</taxon>
        <taxon>Viridiplantae</taxon>
        <taxon>Streptophyta</taxon>
        <taxon>Embryophyta</taxon>
        <taxon>Tracheophyta</taxon>
        <taxon>Spermatophyta</taxon>
        <taxon>Magnoliopsida</taxon>
        <taxon>eudicotyledons</taxon>
        <taxon>Gunneridae</taxon>
        <taxon>Pentapetalae</taxon>
        <taxon>rosids</taxon>
        <taxon>malvids</taxon>
        <taxon>Malvales</taxon>
        <taxon>Malvaceae</taxon>
        <taxon>Malvoideae</taxon>
        <taxon>Hibiscus</taxon>
    </lineage>
</organism>
<dbReference type="PROSITE" id="PS50110">
    <property type="entry name" value="RESPONSE_REGULATORY"/>
    <property type="match status" value="1"/>
</dbReference>
<feature type="compositionally biased region" description="Polar residues" evidence="10">
    <location>
        <begin position="666"/>
        <end position="680"/>
    </location>
</feature>
<keyword evidence="5" id="KW-0090">Biological rhythms</keyword>
<evidence type="ECO:0000313" key="13">
    <source>
        <dbReference type="EMBL" id="GMI92073.1"/>
    </source>
</evidence>
<dbReference type="EMBL" id="BSYR01000024">
    <property type="protein sequence ID" value="GMI92073.1"/>
    <property type="molecule type" value="Genomic_DNA"/>
</dbReference>
<sequence length="680" mass="74174">MCHEQKEARNGVVRDGQGSGSTEENESRIVGRTLNVNNGSFGAIEVCEVSEAPQQQQPRGSVIRWDRFLPFGAIKVLLVENDDSTRHVVTALLQNCSYEVMAVANGLRAWKVLEDPTNHVDIVLTEEDMPVLSGSDLLSMIMSHKTLKNLPVIMMSSHDCINLVFKCLSKGAVDFLVKPVRKNELKNLWQHLWRRYHSSSRSGTESGTLSRKSIKSKGNDEPENYAVSSDANEQDDDSDDLMIRDGSENGSGTESSWTKRAAEAESSQPMASISRFPNAPDSTCAQVVHAKHDKCGSPWTRLTETKECKEQQFHSGQFEHQNENIAGKDRYPEIITAIQQADSRASDAPCGPSDILQGASNRLNPANNGHNVLRHSESSAFSKYSTASSTKQALTGNKGSCSPLDHSSVTMKTEAVCTTPSHSNGILLNQSSIGSSNKNDTSATAKCVSRKPEALIDKSGSNPAFKCFHSSSFQPMDDGHICSSQEVLTETVNDAEFKTSLSPSGSANQVFHSQHLRHLCQIEKEHNLQAGHGNSQKIIASAKQCRSSNLFEGPSECDIINYSINGSASGSNCGSNGRNGSAENAIMDDVNGTAGAMSRRSGSAADENRIAQRAAALTKFRQKRKERCFEKKVRYHSRKKLAEQRPRVKGQFVRRILSDSEGGKACSSNDFTSEGKSPDI</sequence>
<comment type="subcellular location">
    <subcellularLocation>
        <location evidence="1 9">Nucleus</location>
    </subcellularLocation>
</comment>
<dbReference type="FunFam" id="3.40.50.2300:FF:000214">
    <property type="entry name" value="Two-component response regulator-like PRR37"/>
    <property type="match status" value="1"/>
</dbReference>
<dbReference type="Pfam" id="PF06203">
    <property type="entry name" value="CCT"/>
    <property type="match status" value="1"/>
</dbReference>
<dbReference type="InterPro" id="IPR001789">
    <property type="entry name" value="Sig_transdc_resp-reg_receiver"/>
</dbReference>
<dbReference type="AlphaFoldDB" id="A0A9W7M8H5"/>
<feature type="domain" description="CCT" evidence="12">
    <location>
        <begin position="613"/>
        <end position="655"/>
    </location>
</feature>
<dbReference type="InterPro" id="IPR045279">
    <property type="entry name" value="ARR-like"/>
</dbReference>
<keyword evidence="14" id="KW-1185">Reference proteome</keyword>
<dbReference type="GO" id="GO:0010017">
    <property type="term" value="P:red or far-red light signaling pathway"/>
    <property type="evidence" value="ECO:0007669"/>
    <property type="project" value="UniProtKB-ARBA"/>
</dbReference>
<keyword evidence="4" id="KW-0805">Transcription regulation</keyword>
<gene>
    <name evidence="13" type="ORF">HRI_002876600</name>
</gene>
<evidence type="ECO:0000256" key="1">
    <source>
        <dbReference type="ARBA" id="ARBA00004123"/>
    </source>
</evidence>
<evidence type="ECO:0000256" key="10">
    <source>
        <dbReference type="SAM" id="MobiDB-lite"/>
    </source>
</evidence>
<dbReference type="Pfam" id="PF00072">
    <property type="entry name" value="Response_reg"/>
    <property type="match status" value="1"/>
</dbReference>
<dbReference type="Gene3D" id="3.40.50.2300">
    <property type="match status" value="1"/>
</dbReference>
<feature type="region of interest" description="Disordered" evidence="10">
    <location>
        <begin position="1"/>
        <end position="28"/>
    </location>
</feature>
<feature type="compositionally biased region" description="Polar residues" evidence="10">
    <location>
        <begin position="199"/>
        <end position="211"/>
    </location>
</feature>
<dbReference type="SMART" id="SM00448">
    <property type="entry name" value="REC"/>
    <property type="match status" value="1"/>
</dbReference>
<name>A0A9W7M8H5_HIBTR</name>